<feature type="chain" id="PRO_5030881501" evidence="1">
    <location>
        <begin position="41"/>
        <end position="304"/>
    </location>
</feature>
<dbReference type="EMBL" id="WKKI01000002">
    <property type="protein sequence ID" value="MRX71065.1"/>
    <property type="molecule type" value="Genomic_DNA"/>
</dbReference>
<evidence type="ECO:0000256" key="1">
    <source>
        <dbReference type="SAM" id="SignalP"/>
    </source>
</evidence>
<reference evidence="2 3" key="1">
    <citation type="submission" date="2019-11" db="EMBL/GenBank/DDBJ databases">
        <title>Bacillus lacus genome.</title>
        <authorList>
            <person name="Allen C.J."/>
            <person name="Newman J.D."/>
        </authorList>
    </citation>
    <scope>NUCLEOTIDE SEQUENCE [LARGE SCALE GENOMIC DNA]</scope>
    <source>
        <strain evidence="2 3">KCTC 33946</strain>
    </source>
</reference>
<protein>
    <submittedName>
        <fullName evidence="2">DUF1002 domain-containing protein</fullName>
    </submittedName>
</protein>
<keyword evidence="1" id="KW-0732">Signal</keyword>
<dbReference type="OrthoDB" id="9810153at2"/>
<dbReference type="Proteomes" id="UP000448867">
    <property type="component" value="Unassembled WGS sequence"/>
</dbReference>
<organism evidence="2 3">
    <name type="scientific">Metabacillus lacus</name>
    <dbReference type="NCBI Taxonomy" id="1983721"/>
    <lineage>
        <taxon>Bacteria</taxon>
        <taxon>Bacillati</taxon>
        <taxon>Bacillota</taxon>
        <taxon>Bacilli</taxon>
        <taxon>Bacillales</taxon>
        <taxon>Bacillaceae</taxon>
        <taxon>Metabacillus</taxon>
    </lineage>
</organism>
<dbReference type="Pfam" id="PF06207">
    <property type="entry name" value="DUF1002"/>
    <property type="match status" value="1"/>
</dbReference>
<gene>
    <name evidence="2" type="ORF">GJU40_02630</name>
</gene>
<sequence>MKVLHDTLQLAKGRITLKKAILALAAALTLAFPQAGFADAAPGDVIITLGENLKENEKNSILSEMGNPENPLIITVSNSEEHKYLGNYVPKATIGTRAISSSKITIEKQGSGLEVSTKNIDWVSDEMYLNALMTAGVKDATILVTAPFAVSGTAGLTGLLKAYEVSSDEAIPEEVKQVANEELVKTAELGDEVGQENASALMAKIKEEISKNGIPQTEDEFRQLIERAAADLGITLTEEQINSLIALFNRMKDANIDWNSVGQQLDKARDQISNYLKTEEGQGFLQSLREFFAALWNAIVSFFR</sequence>
<comment type="caution">
    <text evidence="2">The sequence shown here is derived from an EMBL/GenBank/DDBJ whole genome shotgun (WGS) entry which is preliminary data.</text>
</comment>
<evidence type="ECO:0000313" key="2">
    <source>
        <dbReference type="EMBL" id="MRX71065.1"/>
    </source>
</evidence>
<keyword evidence="3" id="KW-1185">Reference proteome</keyword>
<evidence type="ECO:0000313" key="3">
    <source>
        <dbReference type="Proteomes" id="UP000448867"/>
    </source>
</evidence>
<feature type="signal peptide" evidence="1">
    <location>
        <begin position="1"/>
        <end position="40"/>
    </location>
</feature>
<dbReference type="AlphaFoldDB" id="A0A7X2IWS4"/>
<name>A0A7X2IWS4_9BACI</name>
<accession>A0A7X2IWS4</accession>
<proteinExistence type="predicted"/>
<dbReference type="InterPro" id="IPR009343">
    <property type="entry name" value="DUF1002"/>
</dbReference>